<evidence type="ECO:0000256" key="2">
    <source>
        <dbReference type="SAM" id="Phobius"/>
    </source>
</evidence>
<organism evidence="3 4">
    <name type="scientific">Leifsonia stereocauli</name>
    <dbReference type="NCBI Taxonomy" id="3134136"/>
    <lineage>
        <taxon>Bacteria</taxon>
        <taxon>Bacillati</taxon>
        <taxon>Actinomycetota</taxon>
        <taxon>Actinomycetes</taxon>
        <taxon>Micrococcales</taxon>
        <taxon>Microbacteriaceae</taxon>
        <taxon>Leifsonia</taxon>
    </lineage>
</organism>
<protein>
    <submittedName>
        <fullName evidence="3">Uncharacterized protein</fullName>
    </submittedName>
</protein>
<keyword evidence="2" id="KW-1133">Transmembrane helix</keyword>
<gene>
    <name evidence="3" type="ORF">WJX64_02960</name>
</gene>
<proteinExistence type="predicted"/>
<feature type="transmembrane region" description="Helical" evidence="2">
    <location>
        <begin position="15"/>
        <end position="35"/>
    </location>
</feature>
<evidence type="ECO:0000313" key="4">
    <source>
        <dbReference type="Proteomes" id="UP001425155"/>
    </source>
</evidence>
<keyword evidence="2" id="KW-0812">Transmembrane</keyword>
<dbReference type="Proteomes" id="UP001425155">
    <property type="component" value="Unassembled WGS sequence"/>
</dbReference>
<feature type="region of interest" description="Disordered" evidence="1">
    <location>
        <begin position="322"/>
        <end position="368"/>
    </location>
</feature>
<evidence type="ECO:0000313" key="3">
    <source>
        <dbReference type="EMBL" id="MEN1945496.1"/>
    </source>
</evidence>
<keyword evidence="2" id="KW-0472">Membrane</keyword>
<reference evidence="3 4" key="1">
    <citation type="submission" date="2024-03" db="EMBL/GenBank/DDBJ databases">
        <title>YIM 134122 draft genome.</title>
        <authorList>
            <person name="Zuo S."/>
            <person name="Xiong L."/>
        </authorList>
    </citation>
    <scope>NUCLEOTIDE SEQUENCE [LARGE SCALE GENOMIC DNA]</scope>
    <source>
        <strain evidence="3 4">YIM 134122</strain>
    </source>
</reference>
<sequence length="368" mass="41430">MFEALNWDNLLSGTIGAILGAVLGGGVTVLVLFLTNRVTRQENAKALSLQKGHFETAASQADAHFKAQLSADREAAREAREISAVEALLTFLQTDFYDNPTDLHLLPKLAARCNLLTLNARREVSEGWDTVRFNRMNSGRRRHPLEKAIVPWVSAINLARRFPNVAPLLDGATAVFPVISIADVEDSDREIRRAAEALSRRLLQWAHLSDEEKVNAFDEITHSAALPTKMVRRAVDYLLGAQNHRERPTSLLLNRRDLVELYKTALELESGMDGHCFDAVKSRAPLFVRASAIEPTSEAVRGIELVETEGNTLVVLHETANHEDRVERPEYDEESEVRTRRMQERRREERNSFREWKKAQGRVQGAPG</sequence>
<dbReference type="RefSeq" id="WP_342111660.1">
    <property type="nucleotide sequence ID" value="NZ_JBCAUN010000001.1"/>
</dbReference>
<name>A0ABU9W0I5_9MICO</name>
<feature type="compositionally biased region" description="Basic and acidic residues" evidence="1">
    <location>
        <begin position="336"/>
        <end position="358"/>
    </location>
</feature>
<keyword evidence="4" id="KW-1185">Reference proteome</keyword>
<accession>A0ABU9W0I5</accession>
<evidence type="ECO:0000256" key="1">
    <source>
        <dbReference type="SAM" id="MobiDB-lite"/>
    </source>
</evidence>
<comment type="caution">
    <text evidence="3">The sequence shown here is derived from an EMBL/GenBank/DDBJ whole genome shotgun (WGS) entry which is preliminary data.</text>
</comment>
<dbReference type="EMBL" id="JBCLVG010000001">
    <property type="protein sequence ID" value="MEN1945496.1"/>
    <property type="molecule type" value="Genomic_DNA"/>
</dbReference>